<evidence type="ECO:0000256" key="3">
    <source>
        <dbReference type="ARBA" id="ARBA00022840"/>
    </source>
</evidence>
<evidence type="ECO:0000313" key="8">
    <source>
        <dbReference type="Proteomes" id="UP001050691"/>
    </source>
</evidence>
<reference evidence="7" key="1">
    <citation type="submission" date="2021-10" db="EMBL/GenBank/DDBJ databases">
        <title>De novo Genome Assembly of Clathrus columnatus (Basidiomycota, Fungi) Using Illumina and Nanopore Sequence Data.</title>
        <authorList>
            <person name="Ogiso-Tanaka E."/>
            <person name="Itagaki H."/>
            <person name="Hosoya T."/>
            <person name="Hosaka K."/>
        </authorList>
    </citation>
    <scope>NUCLEOTIDE SEQUENCE</scope>
    <source>
        <strain evidence="7">MO-923</strain>
    </source>
</reference>
<feature type="domain" description="Helicase C-terminal" evidence="6">
    <location>
        <begin position="585"/>
        <end position="742"/>
    </location>
</feature>
<evidence type="ECO:0000259" key="5">
    <source>
        <dbReference type="PROSITE" id="PS51192"/>
    </source>
</evidence>
<dbReference type="Proteomes" id="UP001050691">
    <property type="component" value="Unassembled WGS sequence"/>
</dbReference>
<dbReference type="GO" id="GO:0005524">
    <property type="term" value="F:ATP binding"/>
    <property type="evidence" value="ECO:0007669"/>
    <property type="project" value="InterPro"/>
</dbReference>
<dbReference type="InterPro" id="IPR049730">
    <property type="entry name" value="SNF2/RAD54-like_C"/>
</dbReference>
<accession>A0AAV5A122</accession>
<dbReference type="EMBL" id="BPWL01000001">
    <property type="protein sequence ID" value="GJJ06291.1"/>
    <property type="molecule type" value="Genomic_DNA"/>
</dbReference>
<dbReference type="InterPro" id="IPR038718">
    <property type="entry name" value="SNF2-like_sf"/>
</dbReference>
<dbReference type="InterPro" id="IPR001650">
    <property type="entry name" value="Helicase_C-like"/>
</dbReference>
<evidence type="ECO:0000313" key="7">
    <source>
        <dbReference type="EMBL" id="GJJ06291.1"/>
    </source>
</evidence>
<dbReference type="InterPro" id="IPR027417">
    <property type="entry name" value="P-loop_NTPase"/>
</dbReference>
<feature type="domain" description="Helicase ATP-binding" evidence="5">
    <location>
        <begin position="359"/>
        <end position="493"/>
    </location>
</feature>
<dbReference type="CDD" id="cd18793">
    <property type="entry name" value="SF2_C_SNF"/>
    <property type="match status" value="1"/>
</dbReference>
<gene>
    <name evidence="7" type="ORF">Clacol_000482</name>
</gene>
<dbReference type="GO" id="GO:0007131">
    <property type="term" value="P:reciprocal meiotic recombination"/>
    <property type="evidence" value="ECO:0007669"/>
    <property type="project" value="TreeGrafter"/>
</dbReference>
<keyword evidence="1" id="KW-0547">Nucleotide-binding</keyword>
<keyword evidence="2" id="KW-0378">Hydrolase</keyword>
<dbReference type="GO" id="GO:0015616">
    <property type="term" value="F:DNA translocase activity"/>
    <property type="evidence" value="ECO:0007669"/>
    <property type="project" value="TreeGrafter"/>
</dbReference>
<keyword evidence="8" id="KW-1185">Reference proteome</keyword>
<evidence type="ECO:0000256" key="4">
    <source>
        <dbReference type="SAM" id="MobiDB-lite"/>
    </source>
</evidence>
<dbReference type="PANTHER" id="PTHR45629">
    <property type="entry name" value="SNF2/RAD54 FAMILY MEMBER"/>
    <property type="match status" value="1"/>
</dbReference>
<keyword evidence="3" id="KW-0067">ATP-binding</keyword>
<organism evidence="7 8">
    <name type="scientific">Clathrus columnatus</name>
    <dbReference type="NCBI Taxonomy" id="1419009"/>
    <lineage>
        <taxon>Eukaryota</taxon>
        <taxon>Fungi</taxon>
        <taxon>Dikarya</taxon>
        <taxon>Basidiomycota</taxon>
        <taxon>Agaricomycotina</taxon>
        <taxon>Agaricomycetes</taxon>
        <taxon>Phallomycetidae</taxon>
        <taxon>Phallales</taxon>
        <taxon>Clathraceae</taxon>
        <taxon>Clathrus</taxon>
    </lineage>
</organism>
<comment type="caution">
    <text evidence="7">The sequence shown here is derived from an EMBL/GenBank/DDBJ whole genome shotgun (WGS) entry which is preliminary data.</text>
</comment>
<sequence length="890" mass="99944">MPLLDAESTVPQKRKTENENSNESTKQARQRIDFSKEVRRAPQTKKHKTWDGDAIVGITPGPNGTAGSFCTLYDEKGNVTARHVIPLENVKEGDLFRMAEREFQIDYLLSSNSVAQSSFEPTYAAKARPKSSLNKGLFKPFTSVKPNVPLMIPVELATDKPVNRSEPLIIDVDACEEGSWEISWRKSSTSKNTPWQEDGFLEIKGTTFRLLSDHQKLLSAGSWNKPWPSVGKEIYVSNRQIRINSVYTAELRCSINDETTTVSNESSTIPSLQTRSIQKFVPPTLKAVPTQKQASTTPRHDPEAEGAVVFGSPNKSHQAKHNKKHLTIVPVVIDPLVCKYLRPHQREGTVQPTLGDIGGLGKTLQTIALIWTLLKQSPYGGVPALGKCLIACPNWKKEFHKWIGKDRIGLFVGDKDKAMIKQFLNSKIHHVLIIGYERLKGVIHSQTISSNDLAYCQSMFEALKTPRRIILSGTPIQNNLEELHAMRLYESPIIKSRAPNCSKKELELGATRSAQKSLNSLISESTAKSLALITTLMNVSNNPLLLKSKNEDEKENDRDSFREAIKLLPQNADITDITLSGKMNMLANILEFLRQKTEEKCVIVSHFTSTLDIIQSYCEKKRYNFHRLDGRTQVNKRQDLVDHFNKSPQRECFLFLLSTKAGGVGLNLIGASRLVLFDSDWNPSHDLQAMARIHRSKGDSFTSQELRDLFTFHASTPCHTHELLGCDCEVFHDLNTNDIDLDSQDEDDLDRGWTMASQLDTEKVNRKVRFDSLKQQKGFLITPGCSQLSKRKKAELAILTREWIHVNGLVPGASEKIQDTLLKNIMSDKNPKEPILNGEGSANLTRAEQLLATIDAWQNQMTEESQGKYLDTSTISGGQITYIFEKKSVE</sequence>
<dbReference type="SMART" id="SM00487">
    <property type="entry name" value="DEXDc"/>
    <property type="match status" value="1"/>
</dbReference>
<dbReference type="Gene3D" id="3.40.50.10810">
    <property type="entry name" value="Tandem AAA-ATPase domain"/>
    <property type="match status" value="1"/>
</dbReference>
<dbReference type="Gene3D" id="3.40.50.300">
    <property type="entry name" value="P-loop containing nucleotide triphosphate hydrolases"/>
    <property type="match status" value="1"/>
</dbReference>
<dbReference type="SMART" id="SM00490">
    <property type="entry name" value="HELICc"/>
    <property type="match status" value="1"/>
</dbReference>
<dbReference type="InterPro" id="IPR050496">
    <property type="entry name" value="SNF2_RAD54_helicase_repair"/>
</dbReference>
<dbReference type="PROSITE" id="PS51194">
    <property type="entry name" value="HELICASE_CTER"/>
    <property type="match status" value="1"/>
</dbReference>
<evidence type="ECO:0008006" key="9">
    <source>
        <dbReference type="Google" id="ProtNLM"/>
    </source>
</evidence>
<dbReference type="SUPFAM" id="SSF52540">
    <property type="entry name" value="P-loop containing nucleoside triphosphate hydrolases"/>
    <property type="match status" value="2"/>
</dbReference>
<name>A0AAV5A122_9AGAM</name>
<evidence type="ECO:0000256" key="1">
    <source>
        <dbReference type="ARBA" id="ARBA00022741"/>
    </source>
</evidence>
<dbReference type="GO" id="GO:0016787">
    <property type="term" value="F:hydrolase activity"/>
    <property type="evidence" value="ECO:0007669"/>
    <property type="project" value="UniProtKB-KW"/>
</dbReference>
<protein>
    <recommendedName>
        <fullName evidence="9">DNA repair and recombination protein RAD54B</fullName>
    </recommendedName>
</protein>
<dbReference type="AlphaFoldDB" id="A0AAV5A122"/>
<dbReference type="InterPro" id="IPR014001">
    <property type="entry name" value="Helicase_ATP-bd"/>
</dbReference>
<evidence type="ECO:0000259" key="6">
    <source>
        <dbReference type="PROSITE" id="PS51194"/>
    </source>
</evidence>
<dbReference type="PROSITE" id="PS51192">
    <property type="entry name" value="HELICASE_ATP_BIND_1"/>
    <property type="match status" value="1"/>
</dbReference>
<feature type="region of interest" description="Disordered" evidence="4">
    <location>
        <begin position="1"/>
        <end position="34"/>
    </location>
</feature>
<dbReference type="PANTHER" id="PTHR45629:SF7">
    <property type="entry name" value="DNA EXCISION REPAIR PROTEIN ERCC-6-RELATED"/>
    <property type="match status" value="1"/>
</dbReference>
<evidence type="ECO:0000256" key="2">
    <source>
        <dbReference type="ARBA" id="ARBA00022801"/>
    </source>
</evidence>
<dbReference type="Pfam" id="PF00176">
    <property type="entry name" value="SNF2-rel_dom"/>
    <property type="match status" value="1"/>
</dbReference>
<dbReference type="GO" id="GO:0005634">
    <property type="term" value="C:nucleus"/>
    <property type="evidence" value="ECO:0007669"/>
    <property type="project" value="TreeGrafter"/>
</dbReference>
<dbReference type="GO" id="GO:0000724">
    <property type="term" value="P:double-strand break repair via homologous recombination"/>
    <property type="evidence" value="ECO:0007669"/>
    <property type="project" value="TreeGrafter"/>
</dbReference>
<proteinExistence type="predicted"/>
<dbReference type="InterPro" id="IPR000330">
    <property type="entry name" value="SNF2_N"/>
</dbReference>
<dbReference type="Pfam" id="PF00271">
    <property type="entry name" value="Helicase_C"/>
    <property type="match status" value="1"/>
</dbReference>